<keyword evidence="2" id="KW-0812">Transmembrane</keyword>
<dbReference type="AlphaFoldDB" id="A0A8T0RCR8"/>
<dbReference type="PANTHER" id="PTHR46477:SF8">
    <property type="entry name" value="OS08G0257100 PROTEIN"/>
    <property type="match status" value="1"/>
</dbReference>
<accession>A0A8T0RCR8</accession>
<dbReference type="SUPFAM" id="SSF57889">
    <property type="entry name" value="Cysteine-rich domain"/>
    <property type="match status" value="1"/>
</dbReference>
<evidence type="ECO:0000313" key="4">
    <source>
        <dbReference type="Proteomes" id="UP000823388"/>
    </source>
</evidence>
<keyword evidence="4" id="KW-1185">Reference proteome</keyword>
<dbReference type="OrthoDB" id="664025at2759"/>
<feature type="region of interest" description="Disordered" evidence="1">
    <location>
        <begin position="51"/>
        <end position="83"/>
    </location>
</feature>
<name>A0A8T0RCR8_PANVG</name>
<proteinExistence type="predicted"/>
<reference evidence="3" key="1">
    <citation type="submission" date="2020-05" db="EMBL/GenBank/DDBJ databases">
        <title>WGS assembly of Panicum virgatum.</title>
        <authorList>
            <person name="Lovell J.T."/>
            <person name="Jenkins J."/>
            <person name="Shu S."/>
            <person name="Juenger T.E."/>
            <person name="Schmutz J."/>
        </authorList>
    </citation>
    <scope>NUCLEOTIDE SEQUENCE</scope>
    <source>
        <strain evidence="3">AP13</strain>
    </source>
</reference>
<feature type="transmembrane region" description="Helical" evidence="2">
    <location>
        <begin position="226"/>
        <end position="253"/>
    </location>
</feature>
<evidence type="ECO:0008006" key="5">
    <source>
        <dbReference type="Google" id="ProtNLM"/>
    </source>
</evidence>
<comment type="caution">
    <text evidence="3">The sequence shown here is derived from an EMBL/GenBank/DDBJ whole genome shotgun (WGS) entry which is preliminary data.</text>
</comment>
<gene>
    <name evidence="3" type="ORF">PVAP13_6KG238406</name>
</gene>
<sequence>MKQYKDPPAEIFHRAHPAHDLKLVPGGGATFMCDGCKEPGEGAPVRVRLRGRQLRSPPALRPRRRGRRSAAPPVPRPRFLLRPRAPAPPVDQTICDACGEPARGFVYHCFEADLDLHPCCACLPGRLLQDGRVFELRRKASSSSRPCGLCGDRRRGFWAYRSYFDGEAVDLHVACMKDMARLSWEAARMNRVGGGHQIVQASLPNMDRTLQSLRRDRRKRNGFDRFIGIVCTVASIIIAVIFGNPVAMIAAIAGPGGFLRG</sequence>
<keyword evidence="2" id="KW-0472">Membrane</keyword>
<evidence type="ECO:0000313" key="3">
    <source>
        <dbReference type="EMBL" id="KAG2583752.1"/>
    </source>
</evidence>
<organism evidence="3 4">
    <name type="scientific">Panicum virgatum</name>
    <name type="common">Blackwell switchgrass</name>
    <dbReference type="NCBI Taxonomy" id="38727"/>
    <lineage>
        <taxon>Eukaryota</taxon>
        <taxon>Viridiplantae</taxon>
        <taxon>Streptophyta</taxon>
        <taxon>Embryophyta</taxon>
        <taxon>Tracheophyta</taxon>
        <taxon>Spermatophyta</taxon>
        <taxon>Magnoliopsida</taxon>
        <taxon>Liliopsida</taxon>
        <taxon>Poales</taxon>
        <taxon>Poaceae</taxon>
        <taxon>PACMAD clade</taxon>
        <taxon>Panicoideae</taxon>
        <taxon>Panicodae</taxon>
        <taxon>Paniceae</taxon>
        <taxon>Panicinae</taxon>
        <taxon>Panicum</taxon>
        <taxon>Panicum sect. Hiantes</taxon>
    </lineage>
</organism>
<dbReference type="Proteomes" id="UP000823388">
    <property type="component" value="Chromosome 6K"/>
</dbReference>
<dbReference type="PANTHER" id="PTHR46477">
    <property type="entry name" value="CYSTEINE/HISTIDINE-RICH C1 DOMAIN FAMILY PROTEIN"/>
    <property type="match status" value="1"/>
</dbReference>
<dbReference type="EMBL" id="CM029047">
    <property type="protein sequence ID" value="KAG2583752.1"/>
    <property type="molecule type" value="Genomic_DNA"/>
</dbReference>
<keyword evidence="2" id="KW-1133">Transmembrane helix</keyword>
<evidence type="ECO:0000256" key="2">
    <source>
        <dbReference type="SAM" id="Phobius"/>
    </source>
</evidence>
<dbReference type="InterPro" id="IPR046349">
    <property type="entry name" value="C1-like_sf"/>
</dbReference>
<evidence type="ECO:0000256" key="1">
    <source>
        <dbReference type="SAM" id="MobiDB-lite"/>
    </source>
</evidence>
<protein>
    <recommendedName>
        <fullName evidence="5">DC1 domain-containing protein</fullName>
    </recommendedName>
</protein>